<feature type="region of interest" description="Disordered" evidence="4">
    <location>
        <begin position="740"/>
        <end position="801"/>
    </location>
</feature>
<comment type="caution">
    <text evidence="5">The sequence shown here is derived from an EMBL/GenBank/DDBJ whole genome shotgun (WGS) entry which is preliminary data.</text>
</comment>
<accession>A0ABR3FYR7</accession>
<comment type="similarity">
    <text evidence="2">Belongs to the MYBBP1A family.</text>
</comment>
<evidence type="ECO:0000256" key="4">
    <source>
        <dbReference type="SAM" id="MobiDB-lite"/>
    </source>
</evidence>
<dbReference type="Pfam" id="PF04931">
    <property type="entry name" value="DNA_pol_phi"/>
    <property type="match status" value="1"/>
</dbReference>
<dbReference type="PANTHER" id="PTHR13213">
    <property type="entry name" value="MYB-BINDING PROTEIN 1A FAMILY MEMBER"/>
    <property type="match status" value="1"/>
</dbReference>
<sequence>MSTTLPLFWHLSSASRDERLDASVKLVNALEQFQSQHEIPSQASDDEEEVAKADPLDTMNAQDVSYSLRRLVRGLASSRESSRLGFSVALTELLSRIDTVTCGQITTLLLEMTKAQGTSTGQEERDVLFARLFGFASIIQSGLLVRQTPLATSPSSATQASSLSSYEEVLEQLVSLGEKKSWLRESAWWTIGLAIDALNGSEVDWKEEACQATVKKLFSENKSWTPEKIALLLKIQKSGWNIDWRPLLSPTFKDLDVLSNSNLQTLALIMKVGYFALYDRKTHQDNPQEAAVEDESGDAPKTTAGSWKPQLHFVWDVILDVLLPASNPEAQKKTNFPEFFRAVVDETLFSSSASIERKYWGFQVFQKSLVRVSEDLMPMLFSKNFMRTWINHLSKKDRYLHKIATQTATEVPKFVKSNPALGFSLILQLTGVHGSQQFDKLTKTKTVESIVTSMDTAAIKQYIGHLLQQSNDASYWFPWIIDQLSALIRNGAIVKDDEWVLEALDWLVVNGLFIVKKKKEKSRFIGLRSVAQPAFSDDLRRHCRTKLLVCLADLTGQATVVQEGDSKTKVIGVASDKEFWTSKVLSSIQELRADTKHVTPLVDMDEEISDLHEKTKQIITKLKTVPEGERENANGAELLLSASIVQQYCVEDEEVEIPLEESLDATVRMFSLDKSKKKKGRKSEAAEEEPQPEPVDVLVDAIIGFLEKSTAFMRAVGNQAFSSISSVAKESTIDLILDQLGKRDPSADDDDEDDDIDVDEEGEEGGGEEDGEDEDQEDDDTSSDDGNADDDADSGDEEPDDELRKQIMEALAVNGIQAATGETDDESEEEFMDDDQMMEIDQHLAEVFRMRLDEKKKGKDADAEREAIHFKNRVLDLVDIFLKKRPTSHLITRTILPLVDVATRSASDEKQLSDKAQGILRSRIGKYKELPSDVDVEVASTILKNLHERASNARSSEYLSIIGDCSVYLSHVLINSGHAKDVVQLYRESLSDFLTRKKSALNTPFFNGFLRRFHSEAWGLRDDILSLSQEAVNAYRRCQALQLLQQILSHLPSDEPKAVSEFITKLQQNLHDTISEACDDKLSMTAPQVRELFKLALSASRQTQKALPETAGSVWNGEQWGKLSERLASSSRYKGTVQMCKQLVPSAGTTSKRKKSTQGSAQDGKKAKRKKVTHE</sequence>
<feature type="region of interest" description="Disordered" evidence="4">
    <location>
        <begin position="1144"/>
        <end position="1175"/>
    </location>
</feature>
<keyword evidence="3" id="KW-0539">Nucleus</keyword>
<dbReference type="Proteomes" id="UP001465976">
    <property type="component" value="Unassembled WGS sequence"/>
</dbReference>
<dbReference type="InterPro" id="IPR016024">
    <property type="entry name" value="ARM-type_fold"/>
</dbReference>
<feature type="region of interest" description="Disordered" evidence="4">
    <location>
        <begin position="286"/>
        <end position="305"/>
    </location>
</feature>
<dbReference type="EC" id="2.7.7.7" evidence="5"/>
<name>A0ABR3FYR7_9AGAR</name>
<feature type="compositionally biased region" description="Basic residues" evidence="4">
    <location>
        <begin position="1166"/>
        <end position="1175"/>
    </location>
</feature>
<dbReference type="EMBL" id="JBAHYK010000035">
    <property type="protein sequence ID" value="KAL0580264.1"/>
    <property type="molecule type" value="Genomic_DNA"/>
</dbReference>
<organism evidence="5 6">
    <name type="scientific">Marasmius crinis-equi</name>
    <dbReference type="NCBI Taxonomy" id="585013"/>
    <lineage>
        <taxon>Eukaryota</taxon>
        <taxon>Fungi</taxon>
        <taxon>Dikarya</taxon>
        <taxon>Basidiomycota</taxon>
        <taxon>Agaricomycotina</taxon>
        <taxon>Agaricomycetes</taxon>
        <taxon>Agaricomycetidae</taxon>
        <taxon>Agaricales</taxon>
        <taxon>Marasmiineae</taxon>
        <taxon>Marasmiaceae</taxon>
        <taxon>Marasmius</taxon>
    </lineage>
</organism>
<protein>
    <submittedName>
        <fullName evidence="5">DNA-directed DNA polymerase</fullName>
        <ecNumber evidence="5">2.7.7.7</ecNumber>
    </submittedName>
</protein>
<proteinExistence type="inferred from homology"/>
<evidence type="ECO:0000256" key="1">
    <source>
        <dbReference type="ARBA" id="ARBA00004123"/>
    </source>
</evidence>
<reference evidence="5 6" key="1">
    <citation type="submission" date="2024-02" db="EMBL/GenBank/DDBJ databases">
        <title>A draft genome for the cacao thread blight pathogen Marasmius crinis-equi.</title>
        <authorList>
            <person name="Cohen S.P."/>
            <person name="Baruah I.K."/>
            <person name="Amoako-Attah I."/>
            <person name="Bukari Y."/>
            <person name="Meinhardt L.W."/>
            <person name="Bailey B.A."/>
        </authorList>
    </citation>
    <scope>NUCLEOTIDE SEQUENCE [LARGE SCALE GENOMIC DNA]</scope>
    <source>
        <strain evidence="5 6">GH-76</strain>
    </source>
</reference>
<keyword evidence="6" id="KW-1185">Reference proteome</keyword>
<dbReference type="InterPro" id="IPR007015">
    <property type="entry name" value="DNA_pol_V/MYBBP1A"/>
</dbReference>
<feature type="compositionally biased region" description="Acidic residues" evidence="4">
    <location>
        <begin position="747"/>
        <end position="801"/>
    </location>
</feature>
<evidence type="ECO:0000313" key="6">
    <source>
        <dbReference type="Proteomes" id="UP001465976"/>
    </source>
</evidence>
<keyword evidence="5" id="KW-0808">Transferase</keyword>
<evidence type="ECO:0000313" key="5">
    <source>
        <dbReference type="EMBL" id="KAL0580264.1"/>
    </source>
</evidence>
<gene>
    <name evidence="5" type="primary">POL5</name>
    <name evidence="5" type="ORF">V5O48_001769</name>
</gene>
<dbReference type="PANTHER" id="PTHR13213:SF2">
    <property type="entry name" value="MYB-BINDING PROTEIN 1A"/>
    <property type="match status" value="1"/>
</dbReference>
<evidence type="ECO:0000256" key="2">
    <source>
        <dbReference type="ARBA" id="ARBA00006809"/>
    </source>
</evidence>
<dbReference type="SUPFAM" id="SSF48371">
    <property type="entry name" value="ARM repeat"/>
    <property type="match status" value="1"/>
</dbReference>
<keyword evidence="5" id="KW-0239">DNA-directed DNA polymerase</keyword>
<keyword evidence="5" id="KW-0548">Nucleotidyltransferase</keyword>
<dbReference type="GO" id="GO:0003887">
    <property type="term" value="F:DNA-directed DNA polymerase activity"/>
    <property type="evidence" value="ECO:0007669"/>
    <property type="project" value="UniProtKB-KW"/>
</dbReference>
<comment type="subcellular location">
    <subcellularLocation>
        <location evidence="1">Nucleus</location>
    </subcellularLocation>
</comment>
<evidence type="ECO:0000256" key="3">
    <source>
        <dbReference type="ARBA" id="ARBA00023242"/>
    </source>
</evidence>